<evidence type="ECO:0000313" key="2">
    <source>
        <dbReference type="EMBL" id="GAH56234.1"/>
    </source>
</evidence>
<dbReference type="InterPro" id="IPR051690">
    <property type="entry name" value="PseI-like"/>
</dbReference>
<dbReference type="SUPFAM" id="SSF51569">
    <property type="entry name" value="Aldolase"/>
    <property type="match status" value="1"/>
</dbReference>
<comment type="caution">
    <text evidence="2">The sequence shown here is derived from an EMBL/GenBank/DDBJ whole genome shotgun (WGS) entry which is preliminary data.</text>
</comment>
<dbReference type="Gene3D" id="3.20.20.70">
    <property type="entry name" value="Aldolase class I"/>
    <property type="match status" value="1"/>
</dbReference>
<dbReference type="PANTHER" id="PTHR42966:SF1">
    <property type="entry name" value="SIALIC ACID SYNTHASE"/>
    <property type="match status" value="1"/>
</dbReference>
<dbReference type="GO" id="GO:0016051">
    <property type="term" value="P:carbohydrate biosynthetic process"/>
    <property type="evidence" value="ECO:0007669"/>
    <property type="project" value="InterPro"/>
</dbReference>
<evidence type="ECO:0000259" key="1">
    <source>
        <dbReference type="Pfam" id="PF03102"/>
    </source>
</evidence>
<protein>
    <recommendedName>
        <fullName evidence="1">PseI/NeuA/B-like domain-containing protein</fullName>
    </recommendedName>
</protein>
<reference evidence="2" key="1">
    <citation type="journal article" date="2014" name="Front. Microbiol.">
        <title>High frequency of phylogenetically diverse reductive dehalogenase-homologous genes in deep subseafloor sedimentary metagenomes.</title>
        <authorList>
            <person name="Kawai M."/>
            <person name="Futagami T."/>
            <person name="Toyoda A."/>
            <person name="Takaki Y."/>
            <person name="Nishi S."/>
            <person name="Hori S."/>
            <person name="Arai W."/>
            <person name="Tsubouchi T."/>
            <person name="Morono Y."/>
            <person name="Uchiyama I."/>
            <person name="Ito T."/>
            <person name="Fujiyama A."/>
            <person name="Inagaki F."/>
            <person name="Takami H."/>
        </authorList>
    </citation>
    <scope>NUCLEOTIDE SEQUENCE</scope>
    <source>
        <strain evidence="2">Expedition CK06-06</strain>
    </source>
</reference>
<proteinExistence type="predicted"/>
<gene>
    <name evidence="2" type="ORF">S03H2_40388</name>
</gene>
<dbReference type="InterPro" id="IPR013132">
    <property type="entry name" value="PseI/NeuA/B-like_N"/>
</dbReference>
<name>X1HQX0_9ZZZZ</name>
<dbReference type="InterPro" id="IPR013785">
    <property type="entry name" value="Aldolase_TIM"/>
</dbReference>
<accession>X1HQX0</accession>
<dbReference type="AlphaFoldDB" id="X1HQX0"/>
<feature type="non-terminal residue" evidence="2">
    <location>
        <position position="216"/>
    </location>
</feature>
<feature type="domain" description="PseI/NeuA/B-like" evidence="1">
    <location>
        <begin position="34"/>
        <end position="211"/>
    </location>
</feature>
<sequence length="216" mass="23294">MIIGERKIGFGAPCLIVAELGSAHLGDLERAYQLIDSAADAGADCVKFQLIIADEIVHPRTGVIDLPGGKIPVYQRFKKLERGVEFYAEIKEYAEKRGAIFLCSAFGIESARLLRSLNIQAIKIASPELNHYPLLEEVAGYNVPLILSTGVSTLGDIEKALAVTCSTSGKTILLHCVTSYPAPEDDYNLKLIPNLSALFGTTVGVSDHSKDPLLIP</sequence>
<dbReference type="PANTHER" id="PTHR42966">
    <property type="entry name" value="N-ACETYLNEURAMINATE SYNTHASE"/>
    <property type="match status" value="1"/>
</dbReference>
<dbReference type="GO" id="GO:0047444">
    <property type="term" value="F:N-acylneuraminate-9-phosphate synthase activity"/>
    <property type="evidence" value="ECO:0007669"/>
    <property type="project" value="TreeGrafter"/>
</dbReference>
<dbReference type="EMBL" id="BARU01025036">
    <property type="protein sequence ID" value="GAH56234.1"/>
    <property type="molecule type" value="Genomic_DNA"/>
</dbReference>
<organism evidence="2">
    <name type="scientific">marine sediment metagenome</name>
    <dbReference type="NCBI Taxonomy" id="412755"/>
    <lineage>
        <taxon>unclassified sequences</taxon>
        <taxon>metagenomes</taxon>
        <taxon>ecological metagenomes</taxon>
    </lineage>
</organism>
<dbReference type="Pfam" id="PF03102">
    <property type="entry name" value="NeuB"/>
    <property type="match status" value="1"/>
</dbReference>